<comment type="caution">
    <text evidence="10">The sequence shown here is derived from an EMBL/GenBank/DDBJ whole genome shotgun (WGS) entry which is preliminary data.</text>
</comment>
<keyword evidence="11" id="KW-1185">Reference proteome</keyword>
<gene>
    <name evidence="10" type="ORF">Cgig2_027561</name>
</gene>
<dbReference type="Pfam" id="PF00295">
    <property type="entry name" value="Glyco_hydro_28"/>
    <property type="match status" value="1"/>
</dbReference>
<keyword evidence="6 8" id="KW-0326">Glycosidase</keyword>
<dbReference type="GO" id="GO:0005975">
    <property type="term" value="P:carbohydrate metabolic process"/>
    <property type="evidence" value="ECO:0007669"/>
    <property type="project" value="InterPro"/>
</dbReference>
<proteinExistence type="inferred from homology"/>
<dbReference type="InterPro" id="IPR000743">
    <property type="entry name" value="Glyco_hydro_28"/>
</dbReference>
<sequence>MDGSSSFGSPAAKASVYCTKCRKPTELECQDYCLSFFIVAYVVAAFLITGNGIRFCNATNYPIFNVLNYGALGDGTHDDNQAFSKAWADLCGASGNNPTLFVPGDKTFLLKPISFNGPCKSSMVHFQIDGKMVAPNSVGGWGKLSESSCSAAWLSFERVDNLALWINACNGLRLRGLTHKDSPKAHIRLTNCNDSIVSNLHIVAPEDSPNTDGIDIASITQLQILDSFIGTGDDCIAIGSPSSWINISGVTCGPGHGIRCGGSGYARKITFEDITLIDAANPININQFYCININDDSKSCASQPTAVAVSDVTYNGFQGTSSSVAVMTFNCSQVTPCTNIVLQKIDITSSAPRDQPQSLCENVQGTQNSVTPAVPCLH</sequence>
<dbReference type="OrthoDB" id="187139at2759"/>
<dbReference type="GO" id="GO:0004650">
    <property type="term" value="F:polygalacturonase activity"/>
    <property type="evidence" value="ECO:0007669"/>
    <property type="project" value="InterPro"/>
</dbReference>
<dbReference type="AlphaFoldDB" id="A0A9Q1JV29"/>
<organism evidence="10 11">
    <name type="scientific">Carnegiea gigantea</name>
    <dbReference type="NCBI Taxonomy" id="171969"/>
    <lineage>
        <taxon>Eukaryota</taxon>
        <taxon>Viridiplantae</taxon>
        <taxon>Streptophyta</taxon>
        <taxon>Embryophyta</taxon>
        <taxon>Tracheophyta</taxon>
        <taxon>Spermatophyta</taxon>
        <taxon>Magnoliopsida</taxon>
        <taxon>eudicotyledons</taxon>
        <taxon>Gunneridae</taxon>
        <taxon>Pentapetalae</taxon>
        <taxon>Caryophyllales</taxon>
        <taxon>Cactineae</taxon>
        <taxon>Cactaceae</taxon>
        <taxon>Cactoideae</taxon>
        <taxon>Echinocereeae</taxon>
        <taxon>Carnegiea</taxon>
    </lineage>
</organism>
<name>A0A9Q1JV29_9CARY</name>
<feature type="transmembrane region" description="Helical" evidence="9">
    <location>
        <begin position="32"/>
        <end position="53"/>
    </location>
</feature>
<comment type="subcellular location">
    <subcellularLocation>
        <location evidence="1">Secreted</location>
        <location evidence="1">Cell wall</location>
    </subcellularLocation>
</comment>
<keyword evidence="9" id="KW-0812">Transmembrane</keyword>
<reference evidence="10" key="1">
    <citation type="submission" date="2022-04" db="EMBL/GenBank/DDBJ databases">
        <title>Carnegiea gigantea Genome sequencing and assembly v2.</title>
        <authorList>
            <person name="Copetti D."/>
            <person name="Sanderson M.J."/>
            <person name="Burquez A."/>
            <person name="Wojciechowski M.F."/>
        </authorList>
    </citation>
    <scope>NUCLEOTIDE SEQUENCE</scope>
    <source>
        <strain evidence="10">SGP5-SGP5p</strain>
        <tissue evidence="10">Aerial part</tissue>
    </source>
</reference>
<dbReference type="EMBL" id="JAKOGI010000660">
    <property type="protein sequence ID" value="KAJ8431816.1"/>
    <property type="molecule type" value="Genomic_DNA"/>
</dbReference>
<evidence type="ECO:0000256" key="3">
    <source>
        <dbReference type="ARBA" id="ARBA00022512"/>
    </source>
</evidence>
<keyword evidence="7" id="KW-0961">Cell wall biogenesis/degradation</keyword>
<evidence type="ECO:0000256" key="7">
    <source>
        <dbReference type="ARBA" id="ARBA00023316"/>
    </source>
</evidence>
<protein>
    <recommendedName>
        <fullName evidence="12">Polygalacturonase</fullName>
    </recommendedName>
</protein>
<evidence type="ECO:0000313" key="11">
    <source>
        <dbReference type="Proteomes" id="UP001153076"/>
    </source>
</evidence>
<dbReference type="InterPro" id="IPR012334">
    <property type="entry name" value="Pectin_lyas_fold"/>
</dbReference>
<dbReference type="GO" id="GO:0071555">
    <property type="term" value="P:cell wall organization"/>
    <property type="evidence" value="ECO:0007669"/>
    <property type="project" value="UniProtKB-KW"/>
</dbReference>
<dbReference type="InterPro" id="IPR011050">
    <property type="entry name" value="Pectin_lyase_fold/virulence"/>
</dbReference>
<accession>A0A9Q1JV29</accession>
<evidence type="ECO:0000256" key="6">
    <source>
        <dbReference type="ARBA" id="ARBA00023295"/>
    </source>
</evidence>
<dbReference type="SUPFAM" id="SSF51126">
    <property type="entry name" value="Pectin lyase-like"/>
    <property type="match status" value="1"/>
</dbReference>
<evidence type="ECO:0000256" key="8">
    <source>
        <dbReference type="RuleBase" id="RU361169"/>
    </source>
</evidence>
<dbReference type="Proteomes" id="UP001153076">
    <property type="component" value="Unassembled WGS sequence"/>
</dbReference>
<keyword evidence="3" id="KW-0134">Cell wall</keyword>
<evidence type="ECO:0000256" key="9">
    <source>
        <dbReference type="SAM" id="Phobius"/>
    </source>
</evidence>
<dbReference type="PANTHER" id="PTHR31375">
    <property type="match status" value="1"/>
</dbReference>
<keyword evidence="9" id="KW-1133">Transmembrane helix</keyword>
<keyword evidence="5 8" id="KW-0378">Hydrolase</keyword>
<dbReference type="Gene3D" id="2.160.20.10">
    <property type="entry name" value="Single-stranded right-handed beta-helix, Pectin lyase-like"/>
    <property type="match status" value="1"/>
</dbReference>
<evidence type="ECO:0000256" key="1">
    <source>
        <dbReference type="ARBA" id="ARBA00004191"/>
    </source>
</evidence>
<keyword evidence="9" id="KW-0472">Membrane</keyword>
<comment type="similarity">
    <text evidence="2 8">Belongs to the glycosyl hydrolase 28 family.</text>
</comment>
<evidence type="ECO:0000256" key="2">
    <source>
        <dbReference type="ARBA" id="ARBA00008834"/>
    </source>
</evidence>
<evidence type="ECO:0000313" key="10">
    <source>
        <dbReference type="EMBL" id="KAJ8431816.1"/>
    </source>
</evidence>
<evidence type="ECO:0000256" key="4">
    <source>
        <dbReference type="ARBA" id="ARBA00022525"/>
    </source>
</evidence>
<evidence type="ECO:0000256" key="5">
    <source>
        <dbReference type="ARBA" id="ARBA00022801"/>
    </source>
</evidence>
<keyword evidence="4" id="KW-0964">Secreted</keyword>
<evidence type="ECO:0008006" key="12">
    <source>
        <dbReference type="Google" id="ProtNLM"/>
    </source>
</evidence>